<feature type="domain" description="GOLD" evidence="2">
    <location>
        <begin position="291"/>
        <end position="401"/>
    </location>
</feature>
<gene>
    <name evidence="3" type="ORF">CYMTET_54214</name>
</gene>
<dbReference type="Gene3D" id="3.40.525.10">
    <property type="entry name" value="CRAL-TRIO lipid binding domain"/>
    <property type="match status" value="1"/>
</dbReference>
<evidence type="ECO:0000259" key="1">
    <source>
        <dbReference type="PROSITE" id="PS50191"/>
    </source>
</evidence>
<name>A0AAE0BFJ9_9CHLO</name>
<evidence type="ECO:0000259" key="2">
    <source>
        <dbReference type="PROSITE" id="PS50866"/>
    </source>
</evidence>
<dbReference type="InterPro" id="IPR051064">
    <property type="entry name" value="SEC14/CRAL-TRIO_domain"/>
</dbReference>
<comment type="caution">
    <text evidence="3">The sequence shown here is derived from an EMBL/GenBank/DDBJ whole genome shotgun (WGS) entry which is preliminary data.</text>
</comment>
<dbReference type="Pfam" id="PF00650">
    <property type="entry name" value="CRAL_TRIO"/>
    <property type="match status" value="1"/>
</dbReference>
<dbReference type="SUPFAM" id="SSF101576">
    <property type="entry name" value="Supernatant protein factor (SPF), C-terminal domain"/>
    <property type="match status" value="1"/>
</dbReference>
<accession>A0AAE0BFJ9</accession>
<evidence type="ECO:0008006" key="5">
    <source>
        <dbReference type="Google" id="ProtNLM"/>
    </source>
</evidence>
<dbReference type="PANTHER" id="PTHR23324:SF83">
    <property type="entry name" value="SEC14-LIKE PROTEIN 2"/>
    <property type="match status" value="1"/>
</dbReference>
<dbReference type="PROSITE" id="PS50866">
    <property type="entry name" value="GOLD"/>
    <property type="match status" value="1"/>
</dbReference>
<dbReference type="SUPFAM" id="SSF46938">
    <property type="entry name" value="CRAL/TRIO N-terminal domain"/>
    <property type="match status" value="1"/>
</dbReference>
<dbReference type="AlphaFoldDB" id="A0AAE0BFJ9"/>
<dbReference type="InterPro" id="IPR036865">
    <property type="entry name" value="CRAL-TRIO_dom_sf"/>
</dbReference>
<keyword evidence="4" id="KW-1185">Reference proteome</keyword>
<dbReference type="PROSITE" id="PS50191">
    <property type="entry name" value="CRAL_TRIO"/>
    <property type="match status" value="1"/>
</dbReference>
<evidence type="ECO:0000313" key="4">
    <source>
        <dbReference type="Proteomes" id="UP001190700"/>
    </source>
</evidence>
<organism evidence="3 4">
    <name type="scientific">Cymbomonas tetramitiformis</name>
    <dbReference type="NCBI Taxonomy" id="36881"/>
    <lineage>
        <taxon>Eukaryota</taxon>
        <taxon>Viridiplantae</taxon>
        <taxon>Chlorophyta</taxon>
        <taxon>Pyramimonadophyceae</taxon>
        <taxon>Pyramimonadales</taxon>
        <taxon>Pyramimonadaceae</taxon>
        <taxon>Cymbomonas</taxon>
    </lineage>
</organism>
<dbReference type="GO" id="GO:0005737">
    <property type="term" value="C:cytoplasm"/>
    <property type="evidence" value="ECO:0007669"/>
    <property type="project" value="TreeGrafter"/>
</dbReference>
<feature type="domain" description="CRAL-TRIO" evidence="1">
    <location>
        <begin position="99"/>
        <end position="277"/>
    </location>
</feature>
<dbReference type="CDD" id="cd00170">
    <property type="entry name" value="SEC14"/>
    <property type="match status" value="1"/>
</dbReference>
<dbReference type="PANTHER" id="PTHR23324">
    <property type="entry name" value="SEC14 RELATED PROTEIN"/>
    <property type="match status" value="1"/>
</dbReference>
<dbReference type="Gene3D" id="2.60.120.680">
    <property type="entry name" value="GOLD domain"/>
    <property type="match status" value="1"/>
</dbReference>
<proteinExistence type="predicted"/>
<dbReference type="InterPro" id="IPR036598">
    <property type="entry name" value="GOLD_dom_sf"/>
</dbReference>
<dbReference type="Proteomes" id="UP001190700">
    <property type="component" value="Unassembled WGS sequence"/>
</dbReference>
<dbReference type="InterPro" id="IPR001251">
    <property type="entry name" value="CRAL-TRIO_dom"/>
</dbReference>
<reference evidence="3 4" key="1">
    <citation type="journal article" date="2015" name="Genome Biol. Evol.">
        <title>Comparative Genomics of a Bacterivorous Green Alga Reveals Evolutionary Causalities and Consequences of Phago-Mixotrophic Mode of Nutrition.</title>
        <authorList>
            <person name="Burns J.A."/>
            <person name="Paasch A."/>
            <person name="Narechania A."/>
            <person name="Kim E."/>
        </authorList>
    </citation>
    <scope>NUCLEOTIDE SEQUENCE [LARGE SCALE GENOMIC DNA]</scope>
    <source>
        <strain evidence="3 4">PLY_AMNH</strain>
    </source>
</reference>
<evidence type="ECO:0000313" key="3">
    <source>
        <dbReference type="EMBL" id="KAK3235591.1"/>
    </source>
</evidence>
<dbReference type="InterPro" id="IPR009038">
    <property type="entry name" value="GOLD_dom"/>
</dbReference>
<sequence>MTEPDLYQQDLVTAEERPLLAELSRELESDIALTPGFPEVVGELNLLRFLRGNDRDIVKAAAFFRSMLAWRTEFDVDKIRQRVVRENWHEYFDQRHLPHAERVLAYYPERFFHGADKRGNPIMISSDDFNNNISGLMANVTPEDYIEYRIARAEAQALLLHALSENQGRLVKLVHIWDLKCMTMGYWGKLTSAPCEEYRAKLDQKMKHCYPESVFMLIAVNTPWFLEALWKPVSLLLPKRTLAKISINGQDYLEALREVVDTKNLPVCLGGPEGAASPAGWNPEVILPVVGHCELQSRLELRAGKREQLEYVLKAGSTISWKFRPTDNDVGFEAKMESRSQPGLDEPREQELVAVLAYRKYQSDAEAKGSFMAEAACTLRLEWDNSYSYWRGKTVQYEVLVSHCEDAQKFAADAS</sequence>
<protein>
    <recommendedName>
        <fullName evidence="5">CRAL-TRIO domain-containing protein</fullName>
    </recommendedName>
</protein>
<dbReference type="InterPro" id="IPR036273">
    <property type="entry name" value="CRAL/TRIO_N_dom_sf"/>
</dbReference>
<dbReference type="EMBL" id="LGRX02035265">
    <property type="protein sequence ID" value="KAK3235591.1"/>
    <property type="molecule type" value="Genomic_DNA"/>
</dbReference>
<dbReference type="SUPFAM" id="SSF52087">
    <property type="entry name" value="CRAL/TRIO domain"/>
    <property type="match status" value="1"/>
</dbReference>